<evidence type="ECO:0000313" key="3">
    <source>
        <dbReference type="Proteomes" id="UP000007383"/>
    </source>
</evidence>
<evidence type="ECO:0000259" key="1">
    <source>
        <dbReference type="Pfam" id="PF00117"/>
    </source>
</evidence>
<dbReference type="SUPFAM" id="SSF52317">
    <property type="entry name" value="Class I glutamine amidotransferase-like"/>
    <property type="match status" value="1"/>
</dbReference>
<name>H9ULD9_SPIAZ</name>
<evidence type="ECO:0000313" key="2">
    <source>
        <dbReference type="EMBL" id="AFG38332.1"/>
    </source>
</evidence>
<dbReference type="PATRIC" id="fig|889378.3.peg.2271"/>
<dbReference type="CDD" id="cd01741">
    <property type="entry name" value="GATase1_1"/>
    <property type="match status" value="1"/>
</dbReference>
<proteinExistence type="predicted"/>
<dbReference type="OrthoDB" id="9813383at2"/>
<dbReference type="Proteomes" id="UP000007383">
    <property type="component" value="Chromosome"/>
</dbReference>
<keyword evidence="3" id="KW-1185">Reference proteome</keyword>
<dbReference type="PROSITE" id="PS51273">
    <property type="entry name" value="GATASE_TYPE_1"/>
    <property type="match status" value="1"/>
</dbReference>
<dbReference type="KEGG" id="sfc:Spiaf_2299"/>
<gene>
    <name evidence="2" type="ordered locus">Spiaf_2299</name>
</gene>
<organism evidence="2 3">
    <name type="scientific">Spirochaeta africana (strain ATCC 700263 / DSM 8902 / Z-7692)</name>
    <dbReference type="NCBI Taxonomy" id="889378"/>
    <lineage>
        <taxon>Bacteria</taxon>
        <taxon>Pseudomonadati</taxon>
        <taxon>Spirochaetota</taxon>
        <taxon>Spirochaetia</taxon>
        <taxon>Spirochaetales</taxon>
        <taxon>Spirochaetaceae</taxon>
        <taxon>Spirochaeta</taxon>
    </lineage>
</organism>
<sequence>MRIHCLQHVPYESPGAIRDWAAARGHSLGNSLLFQPDWNPHSLPSPGETDLLVIMGGPMSVHDQADYPWLTAEKRYILASLDAGIPMLGICLGAQLIAEALGARVYPAPEKEIGWFPVQGLPADQPGQIALPQHFVPLHWHGETFDLPPGTRRLASSPVCANQGFSLDDRVIGLQFHLEMQPQLLAGLIEHSQGELVTGPWIQSAEEMRTAAPAACQATQPVLEQVLDRLHRSAQ</sequence>
<feature type="domain" description="Glutamine amidotransferase" evidence="1">
    <location>
        <begin position="47"/>
        <end position="183"/>
    </location>
</feature>
<dbReference type="PANTHER" id="PTHR42695:SF5">
    <property type="entry name" value="GLUTAMINE AMIDOTRANSFERASE YLR126C-RELATED"/>
    <property type="match status" value="1"/>
</dbReference>
<dbReference type="RefSeq" id="WP_014456314.1">
    <property type="nucleotide sequence ID" value="NC_017098.1"/>
</dbReference>
<dbReference type="FunFam" id="3.40.50.880:FF:000033">
    <property type="entry name" value="Glutamine amidotransferase class-I"/>
    <property type="match status" value="1"/>
</dbReference>
<dbReference type="eggNOG" id="COG0518">
    <property type="taxonomic scope" value="Bacteria"/>
</dbReference>
<dbReference type="InterPro" id="IPR044992">
    <property type="entry name" value="ChyE-like"/>
</dbReference>
<dbReference type="Gene3D" id="3.40.50.880">
    <property type="match status" value="1"/>
</dbReference>
<dbReference type="AlphaFoldDB" id="H9ULD9"/>
<accession>H9ULD9</accession>
<dbReference type="InterPro" id="IPR029062">
    <property type="entry name" value="Class_I_gatase-like"/>
</dbReference>
<dbReference type="Pfam" id="PF00117">
    <property type="entry name" value="GATase"/>
    <property type="match status" value="1"/>
</dbReference>
<dbReference type="EMBL" id="CP003282">
    <property type="protein sequence ID" value="AFG38332.1"/>
    <property type="molecule type" value="Genomic_DNA"/>
</dbReference>
<reference evidence="3" key="1">
    <citation type="journal article" date="2013" name="Stand. Genomic Sci.">
        <title>Complete genome sequence of the halophilic bacterium Spirochaeta africana type strain (Z-7692(T)) from the alkaline Lake Magadi in the East African Rift.</title>
        <authorList>
            <person name="Liolos K."/>
            <person name="Abt B."/>
            <person name="Scheuner C."/>
            <person name="Teshima H."/>
            <person name="Held B."/>
            <person name="Lapidus A."/>
            <person name="Nolan M."/>
            <person name="Lucas S."/>
            <person name="Deshpande S."/>
            <person name="Cheng J.F."/>
            <person name="Tapia R."/>
            <person name="Goodwin L.A."/>
            <person name="Pitluck S."/>
            <person name="Pagani I."/>
            <person name="Ivanova N."/>
            <person name="Mavromatis K."/>
            <person name="Mikhailova N."/>
            <person name="Huntemann M."/>
            <person name="Pati A."/>
            <person name="Chen A."/>
            <person name="Palaniappan K."/>
            <person name="Land M."/>
            <person name="Rohde M."/>
            <person name="Tindall B.J."/>
            <person name="Detter J.C."/>
            <person name="Goker M."/>
            <person name="Bristow J."/>
            <person name="Eisen J.A."/>
            <person name="Markowitz V."/>
            <person name="Hugenholtz P."/>
            <person name="Woyke T."/>
            <person name="Klenk H.P."/>
            <person name="Kyrpides N.C."/>
        </authorList>
    </citation>
    <scope>NUCLEOTIDE SEQUENCE</scope>
    <source>
        <strain evidence="3">ATCC 700263 / DSM 8902 / Z-7692</strain>
    </source>
</reference>
<dbReference type="STRING" id="889378.Spiaf_2299"/>
<protein>
    <submittedName>
        <fullName evidence="2">GMP synthase family protein</fullName>
    </submittedName>
</protein>
<dbReference type="PANTHER" id="PTHR42695">
    <property type="entry name" value="GLUTAMINE AMIDOTRANSFERASE YLR126C-RELATED"/>
    <property type="match status" value="1"/>
</dbReference>
<dbReference type="HOGENOM" id="CLU_054974_3_3_12"/>
<dbReference type="GO" id="GO:0005829">
    <property type="term" value="C:cytosol"/>
    <property type="evidence" value="ECO:0007669"/>
    <property type="project" value="TreeGrafter"/>
</dbReference>
<dbReference type="InterPro" id="IPR017926">
    <property type="entry name" value="GATASE"/>
</dbReference>